<gene>
    <name evidence="2" type="ORF">GCM10009416_28070</name>
</gene>
<comment type="caution">
    <text evidence="2">The sequence shown here is derived from an EMBL/GenBank/DDBJ whole genome shotgun (WGS) entry which is preliminary data.</text>
</comment>
<protein>
    <recommendedName>
        <fullName evidence="1">Hedgehog/Intein (Hint) domain-containing protein</fullName>
    </recommendedName>
</protein>
<dbReference type="RefSeq" id="WP_343895946.1">
    <property type="nucleotide sequence ID" value="NZ_BAAAFZ010000038.1"/>
</dbReference>
<evidence type="ECO:0000259" key="1">
    <source>
        <dbReference type="Pfam" id="PF13403"/>
    </source>
</evidence>
<dbReference type="InterPro" id="IPR028992">
    <property type="entry name" value="Hedgehog/Intein_dom"/>
</dbReference>
<name>A0ABP3QFQ5_9PROT</name>
<accession>A0ABP3QFQ5</accession>
<reference evidence="3" key="1">
    <citation type="journal article" date="2019" name="Int. J. Syst. Evol. Microbiol.">
        <title>The Global Catalogue of Microorganisms (GCM) 10K type strain sequencing project: providing services to taxonomists for standard genome sequencing and annotation.</title>
        <authorList>
            <consortium name="The Broad Institute Genomics Platform"/>
            <consortium name="The Broad Institute Genome Sequencing Center for Infectious Disease"/>
            <person name="Wu L."/>
            <person name="Ma J."/>
        </authorList>
    </citation>
    <scope>NUCLEOTIDE SEQUENCE [LARGE SCALE GENOMIC DNA]</scope>
    <source>
        <strain evidence="3">JCM 9933</strain>
    </source>
</reference>
<keyword evidence="3" id="KW-1185">Reference proteome</keyword>
<dbReference type="Proteomes" id="UP001501588">
    <property type="component" value="Unassembled WGS sequence"/>
</dbReference>
<evidence type="ECO:0000313" key="2">
    <source>
        <dbReference type="EMBL" id="GAA0587859.1"/>
    </source>
</evidence>
<evidence type="ECO:0000313" key="3">
    <source>
        <dbReference type="Proteomes" id="UP001501588"/>
    </source>
</evidence>
<organism evidence="2 3">
    <name type="scientific">Craurococcus roseus</name>
    <dbReference type="NCBI Taxonomy" id="77585"/>
    <lineage>
        <taxon>Bacteria</taxon>
        <taxon>Pseudomonadati</taxon>
        <taxon>Pseudomonadota</taxon>
        <taxon>Alphaproteobacteria</taxon>
        <taxon>Acetobacterales</taxon>
        <taxon>Acetobacteraceae</taxon>
        <taxon>Craurococcus</taxon>
    </lineage>
</organism>
<proteinExistence type="predicted"/>
<sequence>MGRQTVSRRSADPLRVLPVRIGARALGERLPRRGLLVSPDHALFLDGVLVHAEGAAERLHHPAGYPEGRPFLVMPFPRAKSRRQAPLSLRRRLAALAEKEPSVGVA</sequence>
<dbReference type="EMBL" id="BAAAFZ010000038">
    <property type="protein sequence ID" value="GAA0587859.1"/>
    <property type="molecule type" value="Genomic_DNA"/>
</dbReference>
<dbReference type="Pfam" id="PF13403">
    <property type="entry name" value="Hint_2"/>
    <property type="match status" value="1"/>
</dbReference>
<feature type="domain" description="Hedgehog/Intein (Hint)" evidence="1">
    <location>
        <begin position="2"/>
        <end position="51"/>
    </location>
</feature>